<protein>
    <submittedName>
        <fullName evidence="6">Maltose/maltodextrin ABC transporter substrate-binding protein MalE</fullName>
    </submittedName>
</protein>
<dbReference type="PANTHER" id="PTHR30061:SF50">
    <property type="entry name" value="MALTOSE_MALTODEXTRIN-BINDING PERIPLASMIC PROTEIN"/>
    <property type="match status" value="1"/>
</dbReference>
<dbReference type="CDD" id="cd13586">
    <property type="entry name" value="PBP2_Maltose_binding_like"/>
    <property type="match status" value="1"/>
</dbReference>
<evidence type="ECO:0000256" key="4">
    <source>
        <dbReference type="SAM" id="MobiDB-lite"/>
    </source>
</evidence>
<feature type="chain" id="PRO_5046339642" evidence="5">
    <location>
        <begin position="20"/>
        <end position="432"/>
    </location>
</feature>
<dbReference type="Proteomes" id="UP001501521">
    <property type="component" value="Unassembled WGS sequence"/>
</dbReference>
<dbReference type="SUPFAM" id="SSF53850">
    <property type="entry name" value="Periplasmic binding protein-like II"/>
    <property type="match status" value="1"/>
</dbReference>
<accession>A0ABP9F0W1</accession>
<comment type="caution">
    <text evidence="6">The sequence shown here is derived from an EMBL/GenBank/DDBJ whole genome shotgun (WGS) entry which is preliminary data.</text>
</comment>
<proteinExistence type="inferred from homology"/>
<organism evidence="6 7">
    <name type="scientific">Tessaracoccus lubricantis</name>
    <dbReference type="NCBI Taxonomy" id="545543"/>
    <lineage>
        <taxon>Bacteria</taxon>
        <taxon>Bacillati</taxon>
        <taxon>Actinomycetota</taxon>
        <taxon>Actinomycetes</taxon>
        <taxon>Propionibacteriales</taxon>
        <taxon>Propionibacteriaceae</taxon>
        <taxon>Tessaracoccus</taxon>
    </lineage>
</organism>
<evidence type="ECO:0000256" key="3">
    <source>
        <dbReference type="ARBA" id="ARBA00022729"/>
    </source>
</evidence>
<evidence type="ECO:0000256" key="1">
    <source>
        <dbReference type="ARBA" id="ARBA00008520"/>
    </source>
</evidence>
<feature type="compositionally biased region" description="Low complexity" evidence="4">
    <location>
        <begin position="26"/>
        <end position="59"/>
    </location>
</feature>
<evidence type="ECO:0000256" key="5">
    <source>
        <dbReference type="SAM" id="SignalP"/>
    </source>
</evidence>
<dbReference type="PROSITE" id="PS51257">
    <property type="entry name" value="PROKAR_LIPOPROTEIN"/>
    <property type="match status" value="1"/>
</dbReference>
<gene>
    <name evidence="6" type="primary">malE</name>
    <name evidence="6" type="ORF">GCM10025789_05750</name>
</gene>
<feature type="region of interest" description="Disordered" evidence="4">
    <location>
        <begin position="22"/>
        <end position="59"/>
    </location>
</feature>
<evidence type="ECO:0000256" key="2">
    <source>
        <dbReference type="ARBA" id="ARBA00022448"/>
    </source>
</evidence>
<sequence length="432" mass="44914">MRKHLLAVAAAGLSLTLVACGGDAGDTGTTTEPTTDETTTAAETSPTAEESTESTPAEATGTLTIWVDETRIDGFKALGEAFQSSTGVTLDVVQKPSQDIKTDFIAQAPTGQGPDLIVGAHDWTGDLVKNGVISPVELGDKADAFSEVSLRAFTNGGQAYGVPYAVENIALVRNNAMVQDTPATFDELIAQGKAAEGAEFPIVIQQGPDGDAYHLYPIQTSFGASVFKTDANGDYTAELGMEGPEGLAFAEYLKKLADEGVVSVAMGGDQAKQAFLDGKTPYMITGPWWTTEFTAADMDISVLPVPSAGGQPSAPFVGVQGVFLSSQSENAILAGQFIDYMATKEAQDKLFETGGRLPALTESADAVSDEILAGFGEAGKDGQPMPAIPEMGAVWQFWGGAEVSIINGQAAPADAWNAMNANIKEAFSSTEG</sequence>
<reference evidence="7" key="1">
    <citation type="journal article" date="2019" name="Int. J. Syst. Evol. Microbiol.">
        <title>The Global Catalogue of Microorganisms (GCM) 10K type strain sequencing project: providing services to taxonomists for standard genome sequencing and annotation.</title>
        <authorList>
            <consortium name="The Broad Institute Genomics Platform"/>
            <consortium name="The Broad Institute Genome Sequencing Center for Infectious Disease"/>
            <person name="Wu L."/>
            <person name="Ma J."/>
        </authorList>
    </citation>
    <scope>NUCLEOTIDE SEQUENCE [LARGE SCALE GENOMIC DNA]</scope>
    <source>
        <strain evidence="7">JCM 19125</strain>
    </source>
</reference>
<dbReference type="EMBL" id="BAABLV010000008">
    <property type="protein sequence ID" value="GAA4891662.1"/>
    <property type="molecule type" value="Genomic_DNA"/>
</dbReference>
<keyword evidence="2" id="KW-0813">Transport</keyword>
<dbReference type="RefSeq" id="WP_345578698.1">
    <property type="nucleotide sequence ID" value="NZ_BAABLV010000008.1"/>
</dbReference>
<comment type="similarity">
    <text evidence="1">Belongs to the bacterial solute-binding protein 1 family.</text>
</comment>
<dbReference type="Pfam" id="PF13416">
    <property type="entry name" value="SBP_bac_8"/>
    <property type="match status" value="1"/>
</dbReference>
<dbReference type="InterPro" id="IPR006059">
    <property type="entry name" value="SBP"/>
</dbReference>
<keyword evidence="7" id="KW-1185">Reference proteome</keyword>
<keyword evidence="3 5" id="KW-0732">Signal</keyword>
<evidence type="ECO:0000313" key="7">
    <source>
        <dbReference type="Proteomes" id="UP001501521"/>
    </source>
</evidence>
<dbReference type="Gene3D" id="3.40.190.10">
    <property type="entry name" value="Periplasmic binding protein-like II"/>
    <property type="match status" value="2"/>
</dbReference>
<evidence type="ECO:0000313" key="6">
    <source>
        <dbReference type="EMBL" id="GAA4891662.1"/>
    </source>
</evidence>
<feature type="signal peptide" evidence="5">
    <location>
        <begin position="1"/>
        <end position="19"/>
    </location>
</feature>
<name>A0ABP9F0W1_9ACTN</name>
<dbReference type="PANTHER" id="PTHR30061">
    <property type="entry name" value="MALTOSE-BINDING PERIPLASMIC PROTEIN"/>
    <property type="match status" value="1"/>
</dbReference>